<evidence type="ECO:0000256" key="1">
    <source>
        <dbReference type="SAM" id="MobiDB-lite"/>
    </source>
</evidence>
<accession>A0ABR4NNQ8</accession>
<keyword evidence="4" id="KW-1185">Reference proteome</keyword>
<dbReference type="PANTHER" id="PTHR18063:SF6">
    <property type="entry name" value="UBIQUITIN CARBOXYL-TERMINAL HYDROLASE"/>
    <property type="match status" value="1"/>
</dbReference>
<evidence type="ECO:0000313" key="3">
    <source>
        <dbReference type="EMBL" id="KAL3229631.1"/>
    </source>
</evidence>
<dbReference type="Pfam" id="PF04424">
    <property type="entry name" value="MINDY_DUB"/>
    <property type="match status" value="1"/>
</dbReference>
<feature type="region of interest" description="Disordered" evidence="1">
    <location>
        <begin position="286"/>
        <end position="309"/>
    </location>
</feature>
<dbReference type="EMBL" id="JBEVYD010000011">
    <property type="protein sequence ID" value="KAL3229631.1"/>
    <property type="molecule type" value="Genomic_DNA"/>
</dbReference>
<feature type="compositionally biased region" description="Basic residues" evidence="1">
    <location>
        <begin position="361"/>
        <end position="378"/>
    </location>
</feature>
<evidence type="ECO:0000313" key="4">
    <source>
        <dbReference type="Proteomes" id="UP001623330"/>
    </source>
</evidence>
<name>A0ABR4NNQ8_9SACH</name>
<organism evidence="3 4">
    <name type="scientific">Nakaseomyces bracarensis</name>
    <dbReference type="NCBI Taxonomy" id="273131"/>
    <lineage>
        <taxon>Eukaryota</taxon>
        <taxon>Fungi</taxon>
        <taxon>Dikarya</taxon>
        <taxon>Ascomycota</taxon>
        <taxon>Saccharomycotina</taxon>
        <taxon>Saccharomycetes</taxon>
        <taxon>Saccharomycetales</taxon>
        <taxon>Saccharomycetaceae</taxon>
        <taxon>Nakaseomyces</taxon>
    </lineage>
</organism>
<proteinExistence type="predicted"/>
<sequence>MSEVYGVKNIDFNGEPARILLHGGDGPSALIALANVLILSPSHKRVATQLKYLLNSKNYLTDDELLDELANIGVTNSSYLGAPQDKEQLLNLLRELKHALHTNPQFNGAFAESLETSVFSTFNVGLVHGWIVDGEKDPLAYQHLSKYSYEAAQMALVQAFEINKKKKTEDVNVSEHQLLEDSTYIKSFLARSATQLTEYGLNHLKEILVEQSFAVLYRSDHYFTLYKVGGELYTLVTDPQYGSSKEVIWMSLRSVNGTHDVFYTSNFFASNNQDSSTANLVTEPMQTTTTNPFSDPPVNGGADDYGLNQANTQQLDDDEMLARQLQEEEDRRAADLMQSAYTRERPPRTENNKSKMDDKKNKRRSFIPHLSKKSKGKGKKDCIIM</sequence>
<evidence type="ECO:0000259" key="2">
    <source>
        <dbReference type="Pfam" id="PF04424"/>
    </source>
</evidence>
<dbReference type="InterPro" id="IPR007518">
    <property type="entry name" value="MINDY"/>
</dbReference>
<dbReference type="Proteomes" id="UP001623330">
    <property type="component" value="Unassembled WGS sequence"/>
</dbReference>
<protein>
    <recommendedName>
        <fullName evidence="2">MINDY deubiquitinase domain-containing protein</fullName>
    </recommendedName>
</protein>
<dbReference type="PANTHER" id="PTHR18063">
    <property type="entry name" value="NF-E2 INDUCIBLE PROTEIN"/>
    <property type="match status" value="1"/>
</dbReference>
<comment type="caution">
    <text evidence="3">The sequence shown here is derived from an EMBL/GenBank/DDBJ whole genome shotgun (WGS) entry which is preliminary data.</text>
</comment>
<dbReference type="InterPro" id="IPR033979">
    <property type="entry name" value="MINDY_domain"/>
</dbReference>
<reference evidence="3 4" key="1">
    <citation type="submission" date="2024-05" db="EMBL/GenBank/DDBJ databases">
        <title>Long read based assembly of the Candida bracarensis genome reveals expanded adhesin content.</title>
        <authorList>
            <person name="Marcet-Houben M."/>
            <person name="Ksiezopolska E."/>
            <person name="Gabaldon T."/>
        </authorList>
    </citation>
    <scope>NUCLEOTIDE SEQUENCE [LARGE SCALE GENOMIC DNA]</scope>
    <source>
        <strain evidence="3 4">CBM6</strain>
    </source>
</reference>
<feature type="compositionally biased region" description="Basic and acidic residues" evidence="1">
    <location>
        <begin position="342"/>
        <end position="360"/>
    </location>
</feature>
<feature type="region of interest" description="Disordered" evidence="1">
    <location>
        <begin position="337"/>
        <end position="385"/>
    </location>
</feature>
<gene>
    <name evidence="3" type="ORF">RNJ44_01767</name>
</gene>
<feature type="domain" description="MINDY deubiquitinase" evidence="2">
    <location>
        <begin position="4"/>
        <end position="267"/>
    </location>
</feature>